<dbReference type="InterPro" id="IPR027417">
    <property type="entry name" value="P-loop_NTPase"/>
</dbReference>
<evidence type="ECO:0000256" key="8">
    <source>
        <dbReference type="ARBA" id="ARBA00023212"/>
    </source>
</evidence>
<comment type="similarity">
    <text evidence="9">Belongs to the TRAFAC class myosin-kinesin ATPase superfamily. Kinesin family.</text>
</comment>
<reference evidence="13" key="1">
    <citation type="submission" date="2021-02" db="EMBL/GenBank/DDBJ databases">
        <authorList>
            <person name="Dougan E. K."/>
            <person name="Rhodes N."/>
            <person name="Thang M."/>
            <person name="Chan C."/>
        </authorList>
    </citation>
    <scope>NUCLEOTIDE SEQUENCE</scope>
</reference>
<keyword evidence="8" id="KW-0206">Cytoskeleton</keyword>
<feature type="compositionally biased region" description="Low complexity" evidence="11">
    <location>
        <begin position="975"/>
        <end position="1008"/>
    </location>
</feature>
<evidence type="ECO:0000256" key="5">
    <source>
        <dbReference type="ARBA" id="ARBA00022840"/>
    </source>
</evidence>
<protein>
    <recommendedName>
        <fullName evidence="12">Kinesin motor domain-containing protein</fullName>
    </recommendedName>
</protein>
<evidence type="ECO:0000256" key="9">
    <source>
        <dbReference type="PROSITE-ProRule" id="PRU00283"/>
    </source>
</evidence>
<keyword evidence="3" id="KW-0493">Microtubule</keyword>
<keyword evidence="4 9" id="KW-0547">Nucleotide-binding</keyword>
<dbReference type="GO" id="GO:0005874">
    <property type="term" value="C:microtubule"/>
    <property type="evidence" value="ECO:0007669"/>
    <property type="project" value="UniProtKB-KW"/>
</dbReference>
<dbReference type="InterPro" id="IPR000253">
    <property type="entry name" value="FHA_dom"/>
</dbReference>
<evidence type="ECO:0000256" key="6">
    <source>
        <dbReference type="ARBA" id="ARBA00023054"/>
    </source>
</evidence>
<evidence type="ECO:0000313" key="14">
    <source>
        <dbReference type="Proteomes" id="UP000626109"/>
    </source>
</evidence>
<dbReference type="SUPFAM" id="SSF52540">
    <property type="entry name" value="P-loop containing nucleoside triphosphate hydrolases"/>
    <property type="match status" value="1"/>
</dbReference>
<name>A0A813K1R9_POLGL</name>
<sequence length="1161" mass="128185">MDGYNACLFAYGQTGTGKTHTVLGNTYPSEKRGLLPRILEGLFEELAGRKEASEAKDSSVQISYLEIFNEQIHDLLVPPPKSGVPREALQVRYHPILGVMINDLTQSSCSTIEEAMELVDFGTRMRSIAATSMNSRSSRAHTVFTFKFEQTSRDGETQMAQIQLVDLAGREQEKSSSDNKDRLRERQFINTSLFHLSTCILNLSRGSKAREVCAFRNSRLTLLLANSLSGNSRTGMIAAVSPASSDLDETISTLRFADHVKKIRTSANCNKVNKASVVKQLQEEIAKLRAQMDLNVRTGDGEKVSQLEAICAHFKEALEQEKSRSQALAAERAECLKEMGLSVGAESVSIVVGADRDGGVPYLVNLSDDPYLQGCLMYFLKGPEDVTIGSADSNKVRMSGLGIKAQHCIIRNEGNRRLFLHPLTDGAENEKERPRVFLNGRRVTDPVEMHHQDRIILGHSCAFRVAVPLTASELKAQKEGGSSGPEGGTDDQAEVEFDQALAEIEDASTQSFGNLGKYVEDLEHSVGREVARAFVCELRRAVPLVDEANQITREMAQDFVFALQVLTDLCSSKTTAPEMVVAVTGTAGSRELKFVWTLEKFTDRLQSMRDLYEEIGDGSNIRVLQRKLEEEPYNNPWREIGDGEVRMMIDGLNAGGKIDPIIFVSQSSSRSVHPKAGRVHSLEAKSDELLARSQFLLEEGTAVLQRVPVLRPRSPTIDSCFDCNGEGESGLEQLELEVAEGMKKLSQWYNIGRRASISNTSSHLAALRERALTEGSCSVSSSRPAAKASVSFNTNGGGRHAVLRNSSGSVAGDSSCLGSEAQGSWGSWHPEYDDGEADGSNEDIDPFEEDYDELEDEDGGLESPSSPSRGPKRQDASGRRSPSGSLRGATRSPISSGRKVALDKAGVAAQLTAAWQNGPGGASGGSCGSGASDISHLAELTAELRKENFRLQKTVEDYCLKEQAEYLSKVEMAEPTSSRSCPSSFPLSEPPQHLQQQHPQQQQQQPQQQQPPQPLPPQLLRVRPPLQTLQPQLQPMLQPHMPPRIQQHLQPRIQPQLQAHIQVPMWPQPPTHIQHQQFQQTQQIQQPVQNQQLQEQLLQITEQQAQLLEQQQKQEQHSQELLAHERKMQEWAEQLARKEQTLSEMQKVSMQLMTLTKGDVG</sequence>
<keyword evidence="7 9" id="KW-0505">Motor protein</keyword>
<dbReference type="GO" id="GO:0005524">
    <property type="term" value="F:ATP binding"/>
    <property type="evidence" value="ECO:0007669"/>
    <property type="project" value="UniProtKB-UniRule"/>
</dbReference>
<comment type="caution">
    <text evidence="13">The sequence shown here is derived from an EMBL/GenBank/DDBJ whole genome shotgun (WGS) entry which is preliminary data.</text>
</comment>
<dbReference type="InterPro" id="IPR001752">
    <property type="entry name" value="Kinesin_motor_dom"/>
</dbReference>
<feature type="region of interest" description="Disordered" evidence="11">
    <location>
        <begin position="971"/>
        <end position="1020"/>
    </location>
</feature>
<dbReference type="EMBL" id="CAJNNW010027234">
    <property type="protein sequence ID" value="CAE8690306.1"/>
    <property type="molecule type" value="Genomic_DNA"/>
</dbReference>
<dbReference type="Pfam" id="PF00225">
    <property type="entry name" value="Kinesin"/>
    <property type="match status" value="1"/>
</dbReference>
<dbReference type="Proteomes" id="UP000626109">
    <property type="component" value="Unassembled WGS sequence"/>
</dbReference>
<dbReference type="AlphaFoldDB" id="A0A813K1R9"/>
<dbReference type="GO" id="GO:0007018">
    <property type="term" value="P:microtubule-based movement"/>
    <property type="evidence" value="ECO:0007669"/>
    <property type="project" value="InterPro"/>
</dbReference>
<feature type="domain" description="Kinesin motor" evidence="12">
    <location>
        <begin position="1"/>
        <end position="263"/>
    </location>
</feature>
<dbReference type="Pfam" id="PF00498">
    <property type="entry name" value="FHA"/>
    <property type="match status" value="1"/>
</dbReference>
<dbReference type="GO" id="GO:0003777">
    <property type="term" value="F:microtubule motor activity"/>
    <property type="evidence" value="ECO:0007669"/>
    <property type="project" value="InterPro"/>
</dbReference>
<feature type="region of interest" description="Disordered" evidence="11">
    <location>
        <begin position="776"/>
        <end position="903"/>
    </location>
</feature>
<evidence type="ECO:0000256" key="4">
    <source>
        <dbReference type="ARBA" id="ARBA00022741"/>
    </source>
</evidence>
<dbReference type="PRINTS" id="PR00380">
    <property type="entry name" value="KINESINHEAVY"/>
</dbReference>
<evidence type="ECO:0000256" key="10">
    <source>
        <dbReference type="SAM" id="Coils"/>
    </source>
</evidence>
<dbReference type="InterPro" id="IPR036961">
    <property type="entry name" value="Kinesin_motor_dom_sf"/>
</dbReference>
<accession>A0A813K1R9</accession>
<dbReference type="GO" id="GO:0008017">
    <property type="term" value="F:microtubule binding"/>
    <property type="evidence" value="ECO:0007669"/>
    <property type="project" value="InterPro"/>
</dbReference>
<dbReference type="SUPFAM" id="SSF49879">
    <property type="entry name" value="SMAD/FHA domain"/>
    <property type="match status" value="1"/>
</dbReference>
<dbReference type="PANTHER" id="PTHR47117">
    <property type="entry name" value="STAR-RELATED LIPID TRANSFER PROTEIN 9"/>
    <property type="match status" value="1"/>
</dbReference>
<evidence type="ECO:0000256" key="3">
    <source>
        <dbReference type="ARBA" id="ARBA00022701"/>
    </source>
</evidence>
<feature type="compositionally biased region" description="Acidic residues" evidence="11">
    <location>
        <begin position="833"/>
        <end position="860"/>
    </location>
</feature>
<evidence type="ECO:0000256" key="2">
    <source>
        <dbReference type="ARBA" id="ARBA00022490"/>
    </source>
</evidence>
<keyword evidence="5 9" id="KW-0067">ATP-binding</keyword>
<keyword evidence="6 10" id="KW-0175">Coiled coil</keyword>
<evidence type="ECO:0000256" key="1">
    <source>
        <dbReference type="ARBA" id="ARBA00004245"/>
    </source>
</evidence>
<dbReference type="Gene3D" id="2.60.200.20">
    <property type="match status" value="1"/>
</dbReference>
<feature type="compositionally biased region" description="Low complexity" evidence="11">
    <location>
        <begin position="879"/>
        <end position="888"/>
    </location>
</feature>
<keyword evidence="2" id="KW-0963">Cytoplasm</keyword>
<dbReference type="InterPro" id="IPR008984">
    <property type="entry name" value="SMAD_FHA_dom_sf"/>
</dbReference>
<dbReference type="Gene3D" id="3.40.850.10">
    <property type="entry name" value="Kinesin motor domain"/>
    <property type="match status" value="1"/>
</dbReference>
<evidence type="ECO:0000256" key="11">
    <source>
        <dbReference type="SAM" id="MobiDB-lite"/>
    </source>
</evidence>
<comment type="subcellular location">
    <subcellularLocation>
        <location evidence="1">Cytoplasm</location>
        <location evidence="1">Cytoskeleton</location>
    </subcellularLocation>
</comment>
<dbReference type="Pfam" id="PF16183">
    <property type="entry name" value="Kinesin_assoc"/>
    <property type="match status" value="1"/>
</dbReference>
<gene>
    <name evidence="13" type="ORF">PGLA2088_LOCUS26895</name>
</gene>
<evidence type="ECO:0000313" key="13">
    <source>
        <dbReference type="EMBL" id="CAE8690306.1"/>
    </source>
</evidence>
<dbReference type="InterPro" id="IPR032405">
    <property type="entry name" value="Kinesin_assoc"/>
</dbReference>
<feature type="coiled-coil region" evidence="10">
    <location>
        <begin position="1090"/>
        <end position="1148"/>
    </location>
</feature>
<dbReference type="SMART" id="SM00129">
    <property type="entry name" value="KISc"/>
    <property type="match status" value="1"/>
</dbReference>
<feature type="binding site" evidence="9">
    <location>
        <begin position="12"/>
        <end position="19"/>
    </location>
    <ligand>
        <name>ATP</name>
        <dbReference type="ChEBI" id="CHEBI:30616"/>
    </ligand>
</feature>
<evidence type="ECO:0000259" key="12">
    <source>
        <dbReference type="PROSITE" id="PS50067"/>
    </source>
</evidence>
<feature type="coiled-coil region" evidence="10">
    <location>
        <begin position="271"/>
        <end position="298"/>
    </location>
</feature>
<organism evidence="13 14">
    <name type="scientific">Polarella glacialis</name>
    <name type="common">Dinoflagellate</name>
    <dbReference type="NCBI Taxonomy" id="89957"/>
    <lineage>
        <taxon>Eukaryota</taxon>
        <taxon>Sar</taxon>
        <taxon>Alveolata</taxon>
        <taxon>Dinophyceae</taxon>
        <taxon>Suessiales</taxon>
        <taxon>Suessiaceae</taxon>
        <taxon>Polarella</taxon>
    </lineage>
</organism>
<proteinExistence type="inferred from homology"/>
<evidence type="ECO:0000256" key="7">
    <source>
        <dbReference type="ARBA" id="ARBA00023175"/>
    </source>
</evidence>
<dbReference type="PROSITE" id="PS50067">
    <property type="entry name" value="KINESIN_MOTOR_2"/>
    <property type="match status" value="1"/>
</dbReference>